<evidence type="ECO:0000313" key="2">
    <source>
        <dbReference type="Proteomes" id="UP000067476"/>
    </source>
</evidence>
<proteinExistence type="predicted"/>
<dbReference type="Proteomes" id="UP000067476">
    <property type="component" value="Chromosome"/>
</dbReference>
<organism evidence="1 2">
    <name type="scientific">Spiroplasma litorale</name>
    <dbReference type="NCBI Taxonomy" id="216942"/>
    <lineage>
        <taxon>Bacteria</taxon>
        <taxon>Bacillati</taxon>
        <taxon>Mycoplasmatota</taxon>
        <taxon>Mollicutes</taxon>
        <taxon>Entomoplasmatales</taxon>
        <taxon>Spiroplasmataceae</taxon>
        <taxon>Spiroplasma</taxon>
    </lineage>
</organism>
<dbReference type="OrthoDB" id="389687at2"/>
<keyword evidence="2" id="KW-1185">Reference proteome</keyword>
<gene>
    <name evidence="1" type="ORF">SLITO_v1c04770</name>
</gene>
<sequence>MKTPISKPTFCQKHMKIHVCDEQNIFKKTQTIEKKLSEKVRRLHGIQTEEEIIKRNVRSKPKPGTLEYILEKAKNKIDKEKKKINKNTKNEEVENKKIDETELTSRVEILKQKIKESTQTQEFNLFNKTTKKIKSPSSNSDTKKTKKVKLSSKKENNIYDINLNKDIQFLNKNDSTQEVSLNKLNNKIIKKVLKTDSENKNIDFSNTYTEEQTQELIKSTVEYVLKEVGYIKKPKKNNSK</sequence>
<evidence type="ECO:0000313" key="1">
    <source>
        <dbReference type="EMBL" id="AKX34130.1"/>
    </source>
</evidence>
<protein>
    <submittedName>
        <fullName evidence="1">Uncharacterized protein</fullName>
    </submittedName>
</protein>
<dbReference type="RefSeq" id="WP_075058222.1">
    <property type="nucleotide sequence ID" value="NZ_CP012357.1"/>
</dbReference>
<dbReference type="STRING" id="216942.SLITO_v1c04770"/>
<dbReference type="EMBL" id="CP012357">
    <property type="protein sequence ID" value="AKX34130.1"/>
    <property type="molecule type" value="Genomic_DNA"/>
</dbReference>
<accession>A0A0K1W1D0</accession>
<dbReference type="KEGG" id="sll:SLITO_v1c04770"/>
<dbReference type="PATRIC" id="fig|216942.3.peg.480"/>
<reference evidence="1 2" key="1">
    <citation type="journal article" date="2015" name="Genome Announc.">
        <title>Complete Genome Sequence of Spiroplasma litorale TN-1T (DSM 21781), a Bacterium Isolated from a Green-Eyed Horsefly (Tabanus nigrovittatus).</title>
        <authorList>
            <person name="Lo W.S."/>
            <person name="Lai Y.C."/>
            <person name="Lien Y.W."/>
            <person name="Wang T.H."/>
            <person name="Kuo C.H."/>
        </authorList>
    </citation>
    <scope>NUCLEOTIDE SEQUENCE [LARGE SCALE GENOMIC DNA]</scope>
    <source>
        <strain evidence="1 2">TN-1</strain>
    </source>
</reference>
<name>A0A0K1W1D0_9MOLU</name>
<dbReference type="AlphaFoldDB" id="A0A0K1W1D0"/>